<evidence type="ECO:0000256" key="1">
    <source>
        <dbReference type="SAM" id="MobiDB-lite"/>
    </source>
</evidence>
<evidence type="ECO:0000313" key="2">
    <source>
        <dbReference type="EnsemblPlants" id="PGSC0003DMT400089002"/>
    </source>
</evidence>
<sequence>MGLVILSSISMARFLVEQGVEDLDMTTTRAHARRNEEGNDEQEVLIQSPPQAPIDPSAMSNAEIRSAFQMLAQAMTAQVNRKVVAPVNPIVGMAASRVRDFMRMNPLKFYGSKVE</sequence>
<accession>M1DH80</accession>
<protein>
    <recommendedName>
        <fullName evidence="4">Gag-pol polyprotein</fullName>
    </recommendedName>
</protein>
<feature type="region of interest" description="Disordered" evidence="1">
    <location>
        <begin position="33"/>
        <end position="57"/>
    </location>
</feature>
<evidence type="ECO:0000313" key="3">
    <source>
        <dbReference type="Proteomes" id="UP000011115"/>
    </source>
</evidence>
<dbReference type="PaxDb" id="4113-PGSC0003DMT400089002"/>
<dbReference type="HOGENOM" id="CLU_134717_3_1_1"/>
<evidence type="ECO:0008006" key="4">
    <source>
        <dbReference type="Google" id="ProtNLM"/>
    </source>
</evidence>
<reference evidence="2" key="2">
    <citation type="submission" date="2015-06" db="UniProtKB">
        <authorList>
            <consortium name="EnsemblPlants"/>
        </authorList>
    </citation>
    <scope>IDENTIFICATION</scope>
    <source>
        <strain evidence="2">DM1-3 516 R44</strain>
    </source>
</reference>
<reference evidence="3" key="1">
    <citation type="journal article" date="2011" name="Nature">
        <title>Genome sequence and analysis of the tuber crop potato.</title>
        <authorList>
            <consortium name="The Potato Genome Sequencing Consortium"/>
        </authorList>
    </citation>
    <scope>NUCLEOTIDE SEQUENCE [LARGE SCALE GENOMIC DNA]</scope>
    <source>
        <strain evidence="3">cv. DM1-3 516 R44</strain>
    </source>
</reference>
<dbReference type="Proteomes" id="UP000011115">
    <property type="component" value="Unassembled WGS sequence"/>
</dbReference>
<name>M1DH80_SOLTU</name>
<dbReference type="AlphaFoldDB" id="M1DH80"/>
<proteinExistence type="predicted"/>
<keyword evidence="3" id="KW-1185">Reference proteome</keyword>
<dbReference type="Gramene" id="PGSC0003DMT400089002">
    <property type="protein sequence ID" value="PGSC0003DMT400089002"/>
    <property type="gene ID" value="PGSC0003DMG400038573"/>
</dbReference>
<dbReference type="EnsemblPlants" id="PGSC0003DMT400089002">
    <property type="protein sequence ID" value="PGSC0003DMT400089002"/>
    <property type="gene ID" value="PGSC0003DMG400038573"/>
</dbReference>
<dbReference type="InParanoid" id="M1DH80"/>
<organism evidence="2 3">
    <name type="scientific">Solanum tuberosum</name>
    <name type="common">Potato</name>
    <dbReference type="NCBI Taxonomy" id="4113"/>
    <lineage>
        <taxon>Eukaryota</taxon>
        <taxon>Viridiplantae</taxon>
        <taxon>Streptophyta</taxon>
        <taxon>Embryophyta</taxon>
        <taxon>Tracheophyta</taxon>
        <taxon>Spermatophyta</taxon>
        <taxon>Magnoliopsida</taxon>
        <taxon>eudicotyledons</taxon>
        <taxon>Gunneridae</taxon>
        <taxon>Pentapetalae</taxon>
        <taxon>asterids</taxon>
        <taxon>lamiids</taxon>
        <taxon>Solanales</taxon>
        <taxon>Solanaceae</taxon>
        <taxon>Solanoideae</taxon>
        <taxon>Solaneae</taxon>
        <taxon>Solanum</taxon>
    </lineage>
</organism>